<dbReference type="AlphaFoldDB" id="A0AAV3UL56"/>
<dbReference type="InterPro" id="IPR000994">
    <property type="entry name" value="Pept_M24"/>
</dbReference>
<dbReference type="Proteomes" id="UP001501729">
    <property type="component" value="Unassembled WGS sequence"/>
</dbReference>
<dbReference type="Gene3D" id="3.40.350.10">
    <property type="entry name" value="Creatinase/prolidase N-terminal domain"/>
    <property type="match status" value="1"/>
</dbReference>
<feature type="domain" description="Creatinase N-terminal" evidence="2">
    <location>
        <begin position="25"/>
        <end position="122"/>
    </location>
</feature>
<organism evidence="3 4">
    <name type="scientific">Haladaptatus pallidirubidus</name>
    <dbReference type="NCBI Taxonomy" id="1008152"/>
    <lineage>
        <taxon>Archaea</taxon>
        <taxon>Methanobacteriati</taxon>
        <taxon>Methanobacteriota</taxon>
        <taxon>Stenosarchaea group</taxon>
        <taxon>Halobacteria</taxon>
        <taxon>Halobacteriales</taxon>
        <taxon>Haladaptataceae</taxon>
        <taxon>Haladaptatus</taxon>
    </lineage>
</organism>
<accession>A0AAV3UL56</accession>
<dbReference type="Gene3D" id="3.90.230.10">
    <property type="entry name" value="Creatinase/methionine aminopeptidase superfamily"/>
    <property type="match status" value="1"/>
</dbReference>
<dbReference type="InterPro" id="IPR050659">
    <property type="entry name" value="Peptidase_M24B"/>
</dbReference>
<dbReference type="InterPro" id="IPR001714">
    <property type="entry name" value="Pept_M24_MAP"/>
</dbReference>
<dbReference type="Pfam" id="PF01321">
    <property type="entry name" value="Creatinase_N"/>
    <property type="match status" value="1"/>
</dbReference>
<evidence type="ECO:0000313" key="4">
    <source>
        <dbReference type="Proteomes" id="UP001501729"/>
    </source>
</evidence>
<dbReference type="PRINTS" id="PR00599">
    <property type="entry name" value="MAPEPTIDASE"/>
</dbReference>
<dbReference type="SUPFAM" id="SSF53092">
    <property type="entry name" value="Creatinase/prolidase N-terminal domain"/>
    <property type="match status" value="1"/>
</dbReference>
<sequence>MKILGRTGEPYGMATRLPDSEFDRRLDKVREKIRGQGADAGVWFGATSIEYLTGFDHIQTERPVVLAVTDERIEITVPRLEVERVEPNPRIDAVHHYFDYPGGKPIRVAAEMLSELGAETVAADIDGAPGVMGYNGPALSEFVEVESQGWVSRMRWAKTDTEIDLIRESVKWGNLAHRYLADYTEPGAHPATVSQRASTDASRAMLDTLGGEYVPRTRGDGPAFAGYITGPQTALPHGHTANRRIEEGDVLITGAAANVDGYHSELERTMFVGEPTDEQEHYFELMLESQTIAIDALGPDVPLSYVDQQVWDYFEEQGVTDLARHHVGHNIGMGGHEPPYIDRGWGDHADDDDAKMEPGHVYTIEPGLYTDTDGYRHSDTVVITENGTEILTYFPRDLESNVITW</sequence>
<dbReference type="InterPro" id="IPR029149">
    <property type="entry name" value="Creatin/AminoP/Spt16_N"/>
</dbReference>
<name>A0AAV3UL56_9EURY</name>
<dbReference type="SUPFAM" id="SSF55920">
    <property type="entry name" value="Creatinase/aminopeptidase"/>
    <property type="match status" value="1"/>
</dbReference>
<feature type="domain" description="Peptidase M24" evidence="1">
    <location>
        <begin position="165"/>
        <end position="385"/>
    </location>
</feature>
<comment type="caution">
    <text evidence="3">The sequence shown here is derived from an EMBL/GenBank/DDBJ whole genome shotgun (WGS) entry which is preliminary data.</text>
</comment>
<evidence type="ECO:0000313" key="3">
    <source>
        <dbReference type="EMBL" id="GAA5056510.1"/>
    </source>
</evidence>
<evidence type="ECO:0000259" key="1">
    <source>
        <dbReference type="Pfam" id="PF00557"/>
    </source>
</evidence>
<dbReference type="Pfam" id="PF00557">
    <property type="entry name" value="Peptidase_M24"/>
    <property type="match status" value="1"/>
</dbReference>
<gene>
    <name evidence="3" type="primary">pepQ_2</name>
    <name evidence="3" type="ORF">GCM10025751_37390</name>
</gene>
<dbReference type="CDD" id="cd01066">
    <property type="entry name" value="APP_MetAP"/>
    <property type="match status" value="1"/>
</dbReference>
<dbReference type="InterPro" id="IPR036005">
    <property type="entry name" value="Creatinase/aminopeptidase-like"/>
</dbReference>
<keyword evidence="4" id="KW-1185">Reference proteome</keyword>
<dbReference type="PANTHER" id="PTHR46112:SF2">
    <property type="entry name" value="XAA-PRO AMINOPEPTIDASE P-RELATED"/>
    <property type="match status" value="1"/>
</dbReference>
<dbReference type="InterPro" id="IPR000587">
    <property type="entry name" value="Creatinase_N"/>
</dbReference>
<reference evidence="3 4" key="1">
    <citation type="journal article" date="2019" name="Int. J. Syst. Evol. Microbiol.">
        <title>The Global Catalogue of Microorganisms (GCM) 10K type strain sequencing project: providing services to taxonomists for standard genome sequencing and annotation.</title>
        <authorList>
            <consortium name="The Broad Institute Genomics Platform"/>
            <consortium name="The Broad Institute Genome Sequencing Center for Infectious Disease"/>
            <person name="Wu L."/>
            <person name="Ma J."/>
        </authorList>
    </citation>
    <scope>NUCLEOTIDE SEQUENCE [LARGE SCALE GENOMIC DNA]</scope>
    <source>
        <strain evidence="3 4">JCM 17504</strain>
    </source>
</reference>
<proteinExistence type="predicted"/>
<evidence type="ECO:0000259" key="2">
    <source>
        <dbReference type="Pfam" id="PF01321"/>
    </source>
</evidence>
<dbReference type="EMBL" id="BAABKX010000015">
    <property type="protein sequence ID" value="GAA5056510.1"/>
    <property type="molecule type" value="Genomic_DNA"/>
</dbReference>
<dbReference type="PANTHER" id="PTHR46112">
    <property type="entry name" value="AMINOPEPTIDASE"/>
    <property type="match status" value="1"/>
</dbReference>
<protein>
    <submittedName>
        <fullName evidence="3">Xaa-Pro dipeptidase PepQ</fullName>
    </submittedName>
</protein>